<dbReference type="AlphaFoldDB" id="A0A1F5JC06"/>
<protein>
    <submittedName>
        <fullName evidence="1">Uncharacterized protein</fullName>
    </submittedName>
</protein>
<dbReference type="Proteomes" id="UP000177042">
    <property type="component" value="Unassembled WGS sequence"/>
</dbReference>
<proteinExistence type="predicted"/>
<sequence length="269" mass="30725">MSKILVTHINPHLDDIAAIWLFKKYNPKFKDAKLEFVSASRDLASKEENDDKIFVGTGGGKFDEHKEGLETCAGTLVYQYLKENNFIPQDEITQKALEQLVKWNELVDIGKAPDSEFDEFSVQSFIRAKDNSTESSKRSVELGSEILNRIVEVLKRKQQSLRDWEGRIEFDSKFGKSTAITSETVNREFCREQGGELFLMYNPQNCGVQFFTPSFDLDLTPIYEKVKQLDPKASWFLHQSHHMVICGSFSAPDSKPTKLTLEQLIEAAK</sequence>
<accession>A0A1F5JC06</accession>
<evidence type="ECO:0000313" key="1">
    <source>
        <dbReference type="EMBL" id="OGE26102.1"/>
    </source>
</evidence>
<organism evidence="1 2">
    <name type="scientific">Candidatus Daviesbacteria bacterium RIFCSPHIGHO2_02_FULL_39_12</name>
    <dbReference type="NCBI Taxonomy" id="1797770"/>
    <lineage>
        <taxon>Bacteria</taxon>
        <taxon>Candidatus Daviesiibacteriota</taxon>
    </lineage>
</organism>
<comment type="caution">
    <text evidence="1">The sequence shown here is derived from an EMBL/GenBank/DDBJ whole genome shotgun (WGS) entry which is preliminary data.</text>
</comment>
<reference evidence="1 2" key="1">
    <citation type="journal article" date="2016" name="Nat. Commun.">
        <title>Thousands of microbial genomes shed light on interconnected biogeochemical processes in an aquifer system.</title>
        <authorList>
            <person name="Anantharaman K."/>
            <person name="Brown C.T."/>
            <person name="Hug L.A."/>
            <person name="Sharon I."/>
            <person name="Castelle C.J."/>
            <person name="Probst A.J."/>
            <person name="Thomas B.C."/>
            <person name="Singh A."/>
            <person name="Wilkins M.J."/>
            <person name="Karaoz U."/>
            <person name="Brodie E.L."/>
            <person name="Williams K.H."/>
            <person name="Hubbard S.S."/>
            <person name="Banfield J.F."/>
        </authorList>
    </citation>
    <scope>NUCLEOTIDE SEQUENCE [LARGE SCALE GENOMIC DNA]</scope>
</reference>
<gene>
    <name evidence="1" type="ORF">A3C26_00090</name>
</gene>
<name>A0A1F5JC06_9BACT</name>
<evidence type="ECO:0000313" key="2">
    <source>
        <dbReference type="Proteomes" id="UP000177042"/>
    </source>
</evidence>
<dbReference type="EMBL" id="MFCX01000016">
    <property type="protein sequence ID" value="OGE26102.1"/>
    <property type="molecule type" value="Genomic_DNA"/>
</dbReference>